<dbReference type="CDD" id="cd00067">
    <property type="entry name" value="GAL4"/>
    <property type="match status" value="1"/>
</dbReference>
<dbReference type="PROSITE" id="PS50048">
    <property type="entry name" value="ZN2_CY6_FUNGAL_2"/>
    <property type="match status" value="1"/>
</dbReference>
<evidence type="ECO:0000259" key="2">
    <source>
        <dbReference type="PROSITE" id="PS50048"/>
    </source>
</evidence>
<name>A0A2V1DTT1_9PLEO</name>
<dbReference type="OrthoDB" id="2991872at2759"/>
<dbReference type="AlphaFoldDB" id="A0A2V1DTT1"/>
<dbReference type="SUPFAM" id="SSF57701">
    <property type="entry name" value="Zn2/Cys6 DNA-binding domain"/>
    <property type="match status" value="1"/>
</dbReference>
<dbReference type="GO" id="GO:0008270">
    <property type="term" value="F:zinc ion binding"/>
    <property type="evidence" value="ECO:0007669"/>
    <property type="project" value="InterPro"/>
</dbReference>
<keyword evidence="1" id="KW-0539">Nucleus</keyword>
<dbReference type="GO" id="GO:0000981">
    <property type="term" value="F:DNA-binding transcription factor activity, RNA polymerase II-specific"/>
    <property type="evidence" value="ECO:0007669"/>
    <property type="project" value="InterPro"/>
</dbReference>
<gene>
    <name evidence="3" type="ORF">DM02DRAFT_336315</name>
</gene>
<dbReference type="EMBL" id="KZ805353">
    <property type="protein sequence ID" value="PVI01713.1"/>
    <property type="molecule type" value="Genomic_DNA"/>
</dbReference>
<dbReference type="InterPro" id="IPR021858">
    <property type="entry name" value="Fun_TF"/>
</dbReference>
<evidence type="ECO:0000256" key="1">
    <source>
        <dbReference type="ARBA" id="ARBA00023242"/>
    </source>
</evidence>
<sequence>MARPTTSTGCQACRNMKKKCDKARLECARCKRGARKCPGYPPEPQTVFRSMNFSAAARANKPTMLSLLSDSPQPFFIQPSTDIAQYAIARFVYHFVEPPSIHGLPGYLDFLPTMLNSAEKSLQTSLLAASLASLANVLGMQQLHTESKVQYGRALRSLYAALGDESTATADHTLLAILLIQKYEVFTGNADFRKDPHESASTAILRLRSPNYQELGNKSRSLARTVLLRKEIQAMDSRSKSDTQVGRGHVDSIHLVGASLRMSLRGVFESTTKLQACTATQGEINSMPGTTLTEAWDFAAKVYSDLLAWPSTLPPAWKAKTHTLLPALLPTEGMVNRQGKIYLFTSVQYGAVWIAYLCSRIHLCQSLLQAHWFVHRQRRTWSGVAFTPPEDEVLETLHSTVDDICASASFLLGDVDKDGRISSAGTEKKSLGAFFLLRGVDVALSVDSLSSPQRRTILDILRRIGTEYGIEGALKRRDNWLAQNPEWI</sequence>
<dbReference type="InterPro" id="IPR053175">
    <property type="entry name" value="DHMBA_Reg_Transcription_Factor"/>
</dbReference>
<evidence type="ECO:0000313" key="3">
    <source>
        <dbReference type="EMBL" id="PVI01713.1"/>
    </source>
</evidence>
<reference evidence="3 4" key="1">
    <citation type="journal article" date="2018" name="Sci. Rep.">
        <title>Comparative genomics provides insights into the lifestyle and reveals functional heterogeneity of dark septate endophytic fungi.</title>
        <authorList>
            <person name="Knapp D.G."/>
            <person name="Nemeth J.B."/>
            <person name="Barry K."/>
            <person name="Hainaut M."/>
            <person name="Henrissat B."/>
            <person name="Johnson J."/>
            <person name="Kuo A."/>
            <person name="Lim J.H.P."/>
            <person name="Lipzen A."/>
            <person name="Nolan M."/>
            <person name="Ohm R.A."/>
            <person name="Tamas L."/>
            <person name="Grigoriev I.V."/>
            <person name="Spatafora J.W."/>
            <person name="Nagy L.G."/>
            <person name="Kovacs G.M."/>
        </authorList>
    </citation>
    <scope>NUCLEOTIDE SEQUENCE [LARGE SCALE GENOMIC DNA]</scope>
    <source>
        <strain evidence="3 4">DSE2036</strain>
    </source>
</reference>
<dbReference type="PROSITE" id="PS00463">
    <property type="entry name" value="ZN2_CY6_FUNGAL_1"/>
    <property type="match status" value="1"/>
</dbReference>
<dbReference type="PANTHER" id="PTHR38791">
    <property type="entry name" value="ZN(II)2CYS6 TRANSCRIPTION FACTOR (EUROFUNG)-RELATED-RELATED"/>
    <property type="match status" value="1"/>
</dbReference>
<organism evidence="3 4">
    <name type="scientific">Periconia macrospinosa</name>
    <dbReference type="NCBI Taxonomy" id="97972"/>
    <lineage>
        <taxon>Eukaryota</taxon>
        <taxon>Fungi</taxon>
        <taxon>Dikarya</taxon>
        <taxon>Ascomycota</taxon>
        <taxon>Pezizomycotina</taxon>
        <taxon>Dothideomycetes</taxon>
        <taxon>Pleosporomycetidae</taxon>
        <taxon>Pleosporales</taxon>
        <taxon>Massarineae</taxon>
        <taxon>Periconiaceae</taxon>
        <taxon>Periconia</taxon>
    </lineage>
</organism>
<dbReference type="Pfam" id="PF11951">
    <property type="entry name" value="Fungal_trans_2"/>
    <property type="match status" value="1"/>
</dbReference>
<proteinExistence type="predicted"/>
<dbReference type="InterPro" id="IPR001138">
    <property type="entry name" value="Zn2Cys6_DnaBD"/>
</dbReference>
<dbReference type="InterPro" id="IPR036864">
    <property type="entry name" value="Zn2-C6_fun-type_DNA-bd_sf"/>
</dbReference>
<feature type="domain" description="Zn(2)-C6 fungal-type" evidence="2">
    <location>
        <begin position="9"/>
        <end position="37"/>
    </location>
</feature>
<protein>
    <recommendedName>
        <fullName evidence="2">Zn(2)-C6 fungal-type domain-containing protein</fullName>
    </recommendedName>
</protein>
<evidence type="ECO:0000313" key="4">
    <source>
        <dbReference type="Proteomes" id="UP000244855"/>
    </source>
</evidence>
<dbReference type="Proteomes" id="UP000244855">
    <property type="component" value="Unassembled WGS sequence"/>
</dbReference>
<keyword evidence="4" id="KW-1185">Reference proteome</keyword>
<accession>A0A2V1DTT1</accession>